<protein>
    <submittedName>
        <fullName evidence="1">Uncharacterized protein</fullName>
    </submittedName>
</protein>
<dbReference type="EMBL" id="PP179332">
    <property type="protein sequence ID" value="XAI71164.1"/>
    <property type="molecule type" value="Genomic_DNA"/>
</dbReference>
<sequence length="130" mass="14491">MKNYTIPGLNGESLDSYVRIRPRASFTTTQIFLAMDLAAYNRPACTLGGSTMIISSAKEVSAWTHEELQIFSATQMSDLSPSDKWSPAALSWALRYNALYLEGRRPKATNGRFSELKNAIDHVLDRMGPM</sequence>
<reference evidence="1" key="1">
    <citation type="journal article" date="2024" name="J. Gen. Virol.">
        <title>Novel phages of Pseudomonas syringae unveil numerous potential auxiliary metabolic genes.</title>
        <authorList>
            <person name="Feltin C."/>
            <person name="Garneau J.R."/>
            <person name="Morris C.E."/>
            <person name="Berard A."/>
            <person name="Torres-Barcelo C."/>
        </authorList>
    </citation>
    <scope>NUCLEOTIDE SEQUENCE</scope>
</reference>
<accession>A0AAU6W4U1</accession>
<evidence type="ECO:0000313" key="1">
    <source>
        <dbReference type="EMBL" id="XAI71164.1"/>
    </source>
</evidence>
<name>A0AAU6W4U1_9VIRU</name>
<gene>
    <name evidence="1" type="ORF">Cygsa01_00118</name>
</gene>
<proteinExistence type="predicted"/>
<organism evidence="1">
    <name type="scientific">Pseudomonas phage Cygsa01</name>
    <dbReference type="NCBI Taxonomy" id="3138529"/>
    <lineage>
        <taxon>Viruses</taxon>
    </lineage>
</organism>